<sequence length="494" mass="55272">MKLDEISSVTRELILRTGLRMLERTEPEKTRECRFRRRRTRGKDQLGYTSVDTQAPPRKVTSLKAKIVAVSAANKHTAVVSECGEVFTWGCNKEGQLGYGTSNSASNYSPRLVDYLKGKVLTAITSSKYHTLMLRDDGEDGKTMLDMTMISGFPKESDFVLLSQKKDNPPDSPRSKKIATAANKKKNRKGGLSMFLAGALDDIPMHVVAPPLKPKIEGPVWGGAEISKGLSSLRDIHDEQSKGRSHEPVRTTKNQSGDDSSGKTEGKILLSSFLTSKPIPIEPAKSLLKSDVEKGTPPWASSETPRNLSRPSLRDIQMQEVKKQQSLSHSPKTKTSDRRKSHEGSAALLQQREGSQKPALMMDLLELRTKNLTVKMKLFDAHCHLQDKRVIDEASQLISAAFSCRCYQFRSQWNLRERLGLGERDGRDVSFCCSLLWTTSLVWPYEVAEKAIWWVNNPQKTETRAQLASGESGREIARLVREGCDMEPSDWLKI</sequence>
<evidence type="ECO:0000256" key="2">
    <source>
        <dbReference type="PROSITE-ProRule" id="PRU00235"/>
    </source>
</evidence>
<dbReference type="EMBL" id="JAEFBJ010000008">
    <property type="protein sequence ID" value="KAG7580583.1"/>
    <property type="molecule type" value="Genomic_DNA"/>
</dbReference>
<evidence type="ECO:0000313" key="4">
    <source>
        <dbReference type="EMBL" id="KAG7580583.1"/>
    </source>
</evidence>
<proteinExistence type="predicted"/>
<dbReference type="PANTHER" id="PTHR22872">
    <property type="entry name" value="BTK-BINDING PROTEIN-RELATED"/>
    <property type="match status" value="1"/>
</dbReference>
<dbReference type="InterPro" id="IPR051625">
    <property type="entry name" value="Signaling_Regulatory_Domain"/>
</dbReference>
<dbReference type="PROSITE" id="PS50012">
    <property type="entry name" value="RCC1_3"/>
    <property type="match status" value="1"/>
</dbReference>
<accession>A0A8T2B303</accession>
<feature type="compositionally biased region" description="Polar residues" evidence="3">
    <location>
        <begin position="299"/>
        <end position="310"/>
    </location>
</feature>
<dbReference type="AlphaFoldDB" id="A0A8T2B303"/>
<feature type="region of interest" description="Disordered" evidence="3">
    <location>
        <begin position="285"/>
        <end position="354"/>
    </location>
</feature>
<feature type="region of interest" description="Disordered" evidence="3">
    <location>
        <begin position="163"/>
        <end position="186"/>
    </location>
</feature>
<protein>
    <submittedName>
        <fullName evidence="4">Regulator of chromosome condensation 1/beta-lactamase-inhibitor protein II</fullName>
    </submittedName>
</protein>
<keyword evidence="5" id="KW-1185">Reference proteome</keyword>
<organism evidence="4 5">
    <name type="scientific">Arabidopsis suecica</name>
    <name type="common">Swedish thale-cress</name>
    <name type="synonym">Cardaminopsis suecica</name>
    <dbReference type="NCBI Taxonomy" id="45249"/>
    <lineage>
        <taxon>Eukaryota</taxon>
        <taxon>Viridiplantae</taxon>
        <taxon>Streptophyta</taxon>
        <taxon>Embryophyta</taxon>
        <taxon>Tracheophyta</taxon>
        <taxon>Spermatophyta</taxon>
        <taxon>Magnoliopsida</taxon>
        <taxon>eudicotyledons</taxon>
        <taxon>Gunneridae</taxon>
        <taxon>Pentapetalae</taxon>
        <taxon>rosids</taxon>
        <taxon>malvids</taxon>
        <taxon>Brassicales</taxon>
        <taxon>Brassicaceae</taxon>
        <taxon>Camelineae</taxon>
        <taxon>Arabidopsis</taxon>
    </lineage>
</organism>
<comment type="caution">
    <text evidence="4">The sequence shown here is derived from an EMBL/GenBank/DDBJ whole genome shotgun (WGS) entry which is preliminary data.</text>
</comment>
<dbReference type="Pfam" id="PF00415">
    <property type="entry name" value="RCC1"/>
    <property type="match status" value="1"/>
</dbReference>
<dbReference type="Proteomes" id="UP000694251">
    <property type="component" value="Chromosome 8"/>
</dbReference>
<feature type="repeat" description="RCC1" evidence="2">
    <location>
        <begin position="84"/>
        <end position="137"/>
    </location>
</feature>
<gene>
    <name evidence="4" type="ORF">ISN44_As08g003670</name>
</gene>
<feature type="compositionally biased region" description="Basic and acidic residues" evidence="3">
    <location>
        <begin position="237"/>
        <end position="250"/>
    </location>
</feature>
<evidence type="ECO:0000313" key="5">
    <source>
        <dbReference type="Proteomes" id="UP000694251"/>
    </source>
</evidence>
<keyword evidence="1" id="KW-0677">Repeat</keyword>
<dbReference type="InterPro" id="IPR000408">
    <property type="entry name" value="Reg_chr_condens"/>
</dbReference>
<feature type="region of interest" description="Disordered" evidence="3">
    <location>
        <begin position="237"/>
        <end position="265"/>
    </location>
</feature>
<feature type="compositionally biased region" description="Basic and acidic residues" evidence="3">
    <location>
        <begin position="334"/>
        <end position="343"/>
    </location>
</feature>
<dbReference type="PANTHER" id="PTHR22872:SF2">
    <property type="entry name" value="INHIBITOR OF BRUTON TYROSINE KINASE"/>
    <property type="match status" value="1"/>
</dbReference>
<evidence type="ECO:0000256" key="1">
    <source>
        <dbReference type="ARBA" id="ARBA00022737"/>
    </source>
</evidence>
<dbReference type="OrthoDB" id="1893551at2759"/>
<evidence type="ECO:0000256" key="3">
    <source>
        <dbReference type="SAM" id="MobiDB-lite"/>
    </source>
</evidence>
<name>A0A8T2B303_ARASU</name>
<reference evidence="4 5" key="1">
    <citation type="submission" date="2020-12" db="EMBL/GenBank/DDBJ databases">
        <title>Concerted genomic and epigenomic changes stabilize Arabidopsis allopolyploids.</title>
        <authorList>
            <person name="Chen Z."/>
        </authorList>
    </citation>
    <scope>NUCLEOTIDE SEQUENCE [LARGE SCALE GENOMIC DNA]</scope>
    <source>
        <strain evidence="4">As9502</strain>
        <tissue evidence="4">Leaf</tissue>
    </source>
</reference>